<dbReference type="GO" id="GO:0005524">
    <property type="term" value="F:ATP binding"/>
    <property type="evidence" value="ECO:0007669"/>
    <property type="project" value="UniProtKB-KW"/>
</dbReference>
<dbReference type="PANTHER" id="PTHR23070">
    <property type="entry name" value="BCS1 AAA-TYPE ATPASE"/>
    <property type="match status" value="1"/>
</dbReference>
<sequence length="386" mass="44429">MVGRAFSLPAPTILLPSLTQVTIFFAEAEKRESGKMWSYSSIGSTLASFMFMYATFSRLMYLSPVQNLFSKIQTFLFPRICITIAEHEKQGWYRNTLYQSVQTYLCDYASTEATKLRASGEPGVETVAITMDENEKVTDKFRGAVLEWEYHCLRNTNSNPKTEKYYYTLNFDKCHRDLVLGSYMQHITKTSCELNLKKRHPSTNLTKENSWTSVRFKHPSTFKTLAMEQKLKNEIMTDLTSFRNSKDYYMKIGKSWKRGYLLFGPPGTGGEERILVFTTNHVDKLDPALIRKGRMDMHIELSYCTYEAFKVLAKNYLELDSHPLFDEICELLKTINITPAEVAEVLICNTIDSIACQATERLEELVVMLKEIQRKKETDGTCLGSK</sequence>
<comment type="cofactor">
    <cofactor evidence="1">
        <name>Mg(2+)</name>
        <dbReference type="ChEBI" id="CHEBI:18420"/>
    </cofactor>
</comment>
<proteinExistence type="inferred from homology"/>
<feature type="domain" description="AAA+ ATPase At3g28540-like C-terminal" evidence="6">
    <location>
        <begin position="304"/>
        <end position="378"/>
    </location>
</feature>
<reference evidence="7 8" key="1">
    <citation type="submission" date="2020-06" db="EMBL/GenBank/DDBJ databases">
        <title>Transcriptomic and genomic resources for Thalictrum thalictroides and T. hernandezii: Facilitating candidate gene discovery in an emerging model plant lineage.</title>
        <authorList>
            <person name="Arias T."/>
            <person name="Riano-Pachon D.M."/>
            <person name="Di Stilio V.S."/>
        </authorList>
    </citation>
    <scope>NUCLEOTIDE SEQUENCE [LARGE SCALE GENOMIC DNA]</scope>
    <source>
        <strain evidence="8">cv. WT478/WT964</strain>
        <tissue evidence="7">Leaves</tissue>
    </source>
</reference>
<dbReference type="SUPFAM" id="SSF52540">
    <property type="entry name" value="P-loop containing nucleoside triphosphate hydrolases"/>
    <property type="match status" value="1"/>
</dbReference>
<dbReference type="GO" id="GO:0016887">
    <property type="term" value="F:ATP hydrolysis activity"/>
    <property type="evidence" value="ECO:0007669"/>
    <property type="project" value="InterPro"/>
</dbReference>
<protein>
    <submittedName>
        <fullName evidence="7">Aaa-atpase</fullName>
    </submittedName>
</protein>
<evidence type="ECO:0000313" key="8">
    <source>
        <dbReference type="Proteomes" id="UP000554482"/>
    </source>
</evidence>
<feature type="domain" description="ATPase AAA-type core" evidence="4">
    <location>
        <begin position="229"/>
        <end position="302"/>
    </location>
</feature>
<gene>
    <name evidence="7" type="ORF">FRX31_030751</name>
</gene>
<evidence type="ECO:0000259" key="5">
    <source>
        <dbReference type="Pfam" id="PF14363"/>
    </source>
</evidence>
<dbReference type="InterPro" id="IPR027417">
    <property type="entry name" value="P-loop_NTPase"/>
</dbReference>
<dbReference type="PROSITE" id="PS00674">
    <property type="entry name" value="AAA"/>
    <property type="match status" value="1"/>
</dbReference>
<keyword evidence="2" id="KW-0460">Magnesium</keyword>
<organism evidence="7 8">
    <name type="scientific">Thalictrum thalictroides</name>
    <name type="common">Rue-anemone</name>
    <name type="synonym">Anemone thalictroides</name>
    <dbReference type="NCBI Taxonomy" id="46969"/>
    <lineage>
        <taxon>Eukaryota</taxon>
        <taxon>Viridiplantae</taxon>
        <taxon>Streptophyta</taxon>
        <taxon>Embryophyta</taxon>
        <taxon>Tracheophyta</taxon>
        <taxon>Spermatophyta</taxon>
        <taxon>Magnoliopsida</taxon>
        <taxon>Ranunculales</taxon>
        <taxon>Ranunculaceae</taxon>
        <taxon>Thalictroideae</taxon>
        <taxon>Thalictrum</taxon>
    </lineage>
</organism>
<dbReference type="InterPro" id="IPR050747">
    <property type="entry name" value="Mitochondrial_chaperone_BCS1"/>
</dbReference>
<keyword evidence="8" id="KW-1185">Reference proteome</keyword>
<evidence type="ECO:0000256" key="3">
    <source>
        <dbReference type="RuleBase" id="RU003651"/>
    </source>
</evidence>
<dbReference type="InterPro" id="IPR058017">
    <property type="entry name" value="At3g28540-like_C"/>
</dbReference>
<evidence type="ECO:0000256" key="1">
    <source>
        <dbReference type="ARBA" id="ARBA00001946"/>
    </source>
</evidence>
<keyword evidence="3" id="KW-0547">Nucleotide-binding</keyword>
<dbReference type="InterPro" id="IPR003960">
    <property type="entry name" value="ATPase_AAA_CS"/>
</dbReference>
<dbReference type="Gene3D" id="3.40.50.300">
    <property type="entry name" value="P-loop containing nucleotide triphosphate hydrolases"/>
    <property type="match status" value="2"/>
</dbReference>
<evidence type="ECO:0000259" key="6">
    <source>
        <dbReference type="Pfam" id="PF25568"/>
    </source>
</evidence>
<evidence type="ECO:0000259" key="4">
    <source>
        <dbReference type="Pfam" id="PF00004"/>
    </source>
</evidence>
<dbReference type="InterPro" id="IPR025753">
    <property type="entry name" value="AAA_N_dom"/>
</dbReference>
<dbReference type="EMBL" id="JABWDY010038485">
    <property type="protein sequence ID" value="KAF5179669.1"/>
    <property type="molecule type" value="Genomic_DNA"/>
</dbReference>
<dbReference type="OrthoDB" id="10251412at2759"/>
<dbReference type="Pfam" id="PF25568">
    <property type="entry name" value="AAA_lid_At3g28540"/>
    <property type="match status" value="1"/>
</dbReference>
<comment type="caution">
    <text evidence="7">The sequence shown here is derived from an EMBL/GenBank/DDBJ whole genome shotgun (WGS) entry which is preliminary data.</text>
</comment>
<name>A0A7J6V3P0_THATH</name>
<evidence type="ECO:0000313" key="7">
    <source>
        <dbReference type="EMBL" id="KAF5179669.1"/>
    </source>
</evidence>
<keyword evidence="3" id="KW-0067">ATP-binding</keyword>
<evidence type="ECO:0000256" key="2">
    <source>
        <dbReference type="ARBA" id="ARBA00022842"/>
    </source>
</evidence>
<dbReference type="Pfam" id="PF14363">
    <property type="entry name" value="AAA_assoc"/>
    <property type="match status" value="1"/>
</dbReference>
<accession>A0A7J6V3P0</accession>
<dbReference type="Gene3D" id="6.10.280.40">
    <property type="match status" value="1"/>
</dbReference>
<dbReference type="Proteomes" id="UP000554482">
    <property type="component" value="Unassembled WGS sequence"/>
</dbReference>
<dbReference type="Pfam" id="PF00004">
    <property type="entry name" value="AAA"/>
    <property type="match status" value="1"/>
</dbReference>
<dbReference type="InterPro" id="IPR003959">
    <property type="entry name" value="ATPase_AAA_core"/>
</dbReference>
<dbReference type="AlphaFoldDB" id="A0A7J6V3P0"/>
<feature type="domain" description="AAA-type ATPase N-terminal" evidence="5">
    <location>
        <begin position="66"/>
        <end position="152"/>
    </location>
</feature>
<comment type="similarity">
    <text evidence="3">Belongs to the AAA ATPase family.</text>
</comment>